<accession>A0A369Q935</accession>
<sequence length="116" mass="12788">MTNLRSGKGRVLACMTRSASSFPKCGKDRLAFRVMVPASGEVRLRFEGVPAGTYAIALLHDENGNGKADKALMLPREGFGFSRDAEARMGPPKFRDAAIEVGPRLPRQTIKMRYIF</sequence>
<comment type="caution">
    <text evidence="1">The sequence shown here is derived from an EMBL/GenBank/DDBJ whole genome shotgun (WGS) entry which is preliminary data.</text>
</comment>
<evidence type="ECO:0000313" key="2">
    <source>
        <dbReference type="Proteomes" id="UP000253727"/>
    </source>
</evidence>
<evidence type="ECO:0000313" key="1">
    <source>
        <dbReference type="EMBL" id="RDC61224.1"/>
    </source>
</evidence>
<reference evidence="1 2" key="1">
    <citation type="submission" date="2018-04" db="EMBL/GenBank/DDBJ databases">
        <title>Altererythrobacter sp. HME9302 genome sequencing and assembly.</title>
        <authorList>
            <person name="Kang H."/>
            <person name="Kim H."/>
            <person name="Joh K."/>
        </authorList>
    </citation>
    <scope>NUCLEOTIDE SEQUENCE [LARGE SCALE GENOMIC DNA]</scope>
    <source>
        <strain evidence="1 2">HME9302</strain>
    </source>
</reference>
<protein>
    <recommendedName>
        <fullName evidence="3">DUF2141 domain-containing protein</fullName>
    </recommendedName>
</protein>
<keyword evidence="2" id="KW-1185">Reference proteome</keyword>
<proteinExistence type="predicted"/>
<organism evidence="1 2">
    <name type="scientific">Alteripontixanthobacter maritimus</name>
    <dbReference type="NCBI Taxonomy" id="2161824"/>
    <lineage>
        <taxon>Bacteria</taxon>
        <taxon>Pseudomonadati</taxon>
        <taxon>Pseudomonadota</taxon>
        <taxon>Alphaproteobacteria</taxon>
        <taxon>Sphingomonadales</taxon>
        <taxon>Erythrobacteraceae</taxon>
        <taxon>Alteripontixanthobacter</taxon>
    </lineage>
</organism>
<dbReference type="Proteomes" id="UP000253727">
    <property type="component" value="Unassembled WGS sequence"/>
</dbReference>
<evidence type="ECO:0008006" key="3">
    <source>
        <dbReference type="Google" id="ProtNLM"/>
    </source>
</evidence>
<gene>
    <name evidence="1" type="ORF">HME9302_02443</name>
</gene>
<name>A0A369Q935_9SPHN</name>
<dbReference type="InterPro" id="IPR018673">
    <property type="entry name" value="DUF2141"/>
</dbReference>
<dbReference type="AlphaFoldDB" id="A0A369Q935"/>
<dbReference type="EMBL" id="QBKA01000002">
    <property type="protein sequence ID" value="RDC61224.1"/>
    <property type="molecule type" value="Genomic_DNA"/>
</dbReference>
<dbReference type="Pfam" id="PF09912">
    <property type="entry name" value="DUF2141"/>
    <property type="match status" value="1"/>
</dbReference>